<dbReference type="RefSeq" id="WP_329356957.1">
    <property type="nucleotide sequence ID" value="NZ_CP109490.1"/>
</dbReference>
<reference evidence="1" key="1">
    <citation type="submission" date="2022-10" db="EMBL/GenBank/DDBJ databases">
        <title>The complete genomes of actinobacterial strains from the NBC collection.</title>
        <authorList>
            <person name="Joergensen T.S."/>
            <person name="Alvarez Arevalo M."/>
            <person name="Sterndorff E.B."/>
            <person name="Faurdal D."/>
            <person name="Vuksanovic O."/>
            <person name="Mourched A.-S."/>
            <person name="Charusanti P."/>
            <person name="Shaw S."/>
            <person name="Blin K."/>
            <person name="Weber T."/>
        </authorList>
    </citation>
    <scope>NUCLEOTIDE SEQUENCE</scope>
    <source>
        <strain evidence="1">NBC_01436</strain>
    </source>
</reference>
<proteinExistence type="predicted"/>
<organism evidence="1 2">
    <name type="scientific">Streptomyces anulatus</name>
    <name type="common">Streptomyces chrysomallus</name>
    <dbReference type="NCBI Taxonomy" id="1892"/>
    <lineage>
        <taxon>Bacteria</taxon>
        <taxon>Bacillati</taxon>
        <taxon>Actinomycetota</taxon>
        <taxon>Actinomycetes</taxon>
        <taxon>Kitasatosporales</taxon>
        <taxon>Streptomycetaceae</taxon>
        <taxon>Streptomyces</taxon>
    </lineage>
</organism>
<dbReference type="EMBL" id="CP109491">
    <property type="protein sequence ID" value="WUX38521.1"/>
    <property type="molecule type" value="Genomic_DNA"/>
</dbReference>
<accession>A0ABZ1ZNB3</accession>
<evidence type="ECO:0000313" key="2">
    <source>
        <dbReference type="Proteomes" id="UP001431926"/>
    </source>
</evidence>
<gene>
    <name evidence="1" type="ORF">OG367_20765</name>
</gene>
<evidence type="ECO:0000313" key="1">
    <source>
        <dbReference type="EMBL" id="WUX38521.1"/>
    </source>
</evidence>
<sequence>MPLHTTTTKAFNQLVRRDPEGVQRYRAELRYFHVPQRHILGMTTAYAIADEIHDWSHLGATAQQATDNAAQALARMAPTPRP</sequence>
<dbReference type="Proteomes" id="UP001431926">
    <property type="component" value="Chromosome"/>
</dbReference>
<name>A0ABZ1ZNB3_STRAQ</name>
<protein>
    <submittedName>
        <fullName evidence="1">Uncharacterized protein</fullName>
    </submittedName>
</protein>
<keyword evidence="2" id="KW-1185">Reference proteome</keyword>